<dbReference type="SUPFAM" id="SSF51679">
    <property type="entry name" value="Bacterial luciferase-like"/>
    <property type="match status" value="1"/>
</dbReference>
<dbReference type="RefSeq" id="WP_260991271.1">
    <property type="nucleotide sequence ID" value="NZ_JAODWD010000001.1"/>
</dbReference>
<dbReference type="InterPro" id="IPR050766">
    <property type="entry name" value="Bact_Lucif_Oxidored"/>
</dbReference>
<dbReference type="Proteomes" id="UP001206639">
    <property type="component" value="Unassembled WGS sequence"/>
</dbReference>
<keyword evidence="5" id="KW-1185">Reference proteome</keyword>
<name>A0ABT2M4L0_9MYCO</name>
<dbReference type="PANTHER" id="PTHR30137:SF8">
    <property type="entry name" value="BLR5498 PROTEIN"/>
    <property type="match status" value="1"/>
</dbReference>
<evidence type="ECO:0000259" key="3">
    <source>
        <dbReference type="Pfam" id="PF00296"/>
    </source>
</evidence>
<comment type="caution">
    <text evidence="4">The sequence shown here is derived from an EMBL/GenBank/DDBJ whole genome shotgun (WGS) entry which is preliminary data.</text>
</comment>
<proteinExistence type="predicted"/>
<sequence>MKVGVYFDLRNPRQWRQDPSRLYGFTIEACQEAERLGASSAWFSEHHLFDDDYLAAPLTFAAAVAARTQRIRLGTAIVIAPLHHPAEIAEQCAVVDLVSDGRLDLGLGTGYRIPEFDLYDATPNARYAQTDGTARRLRELWGKDGIRPGTVQDPLPIWMGYQGPQGARRAGLLGEGLLSADGALWGPYSKGLAEAGHSLAVGVMAGGIQGWATEDPDGDWPTVSEHLSHQLNSYRRHMVEGTGHPPPKPVDLGRVVNTDGAGPLGSFTYGTPEHVAEAIRAGTAGAPVDTVFLWASIGGMADELVMRNIATICTRLAPLLAEQKDSR</sequence>
<reference evidence="5" key="1">
    <citation type="submission" date="2023-07" db="EMBL/GenBank/DDBJ databases">
        <authorList>
            <person name="Deng Y."/>
            <person name="Zhang Y.-Q."/>
        </authorList>
    </citation>
    <scope>NUCLEOTIDE SEQUENCE [LARGE SCALE GENOMIC DNA]</scope>
    <source>
        <strain evidence="5">CPCC 205710</strain>
    </source>
</reference>
<feature type="domain" description="Luciferase-like" evidence="3">
    <location>
        <begin position="10"/>
        <end position="281"/>
    </location>
</feature>
<gene>
    <name evidence="4" type="ORF">N4S67_02050</name>
</gene>
<dbReference type="EMBL" id="JAODWD010000001">
    <property type="protein sequence ID" value="MCT7657202.1"/>
    <property type="molecule type" value="Genomic_DNA"/>
</dbReference>
<dbReference type="PANTHER" id="PTHR30137">
    <property type="entry name" value="LUCIFERASE-LIKE MONOOXYGENASE"/>
    <property type="match status" value="1"/>
</dbReference>
<organism evidence="4 5">
    <name type="scientific">Mycobacterium deserti</name>
    <dbReference type="NCBI Taxonomy" id="2978347"/>
    <lineage>
        <taxon>Bacteria</taxon>
        <taxon>Bacillati</taxon>
        <taxon>Actinomycetota</taxon>
        <taxon>Actinomycetes</taxon>
        <taxon>Mycobacteriales</taxon>
        <taxon>Mycobacteriaceae</taxon>
        <taxon>Mycobacterium</taxon>
    </lineage>
</organism>
<dbReference type="InterPro" id="IPR011251">
    <property type="entry name" value="Luciferase-like_dom"/>
</dbReference>
<dbReference type="Gene3D" id="3.20.20.30">
    <property type="entry name" value="Luciferase-like domain"/>
    <property type="match status" value="1"/>
</dbReference>
<keyword evidence="1" id="KW-0560">Oxidoreductase</keyword>
<evidence type="ECO:0000313" key="5">
    <source>
        <dbReference type="Proteomes" id="UP001206639"/>
    </source>
</evidence>
<evidence type="ECO:0000256" key="2">
    <source>
        <dbReference type="ARBA" id="ARBA00023033"/>
    </source>
</evidence>
<evidence type="ECO:0000313" key="4">
    <source>
        <dbReference type="EMBL" id="MCT7657202.1"/>
    </source>
</evidence>
<accession>A0ABT2M4L0</accession>
<protein>
    <submittedName>
        <fullName evidence="4">LLM class flavin-dependent oxidoreductase</fullName>
    </submittedName>
</protein>
<evidence type="ECO:0000256" key="1">
    <source>
        <dbReference type="ARBA" id="ARBA00023002"/>
    </source>
</evidence>
<dbReference type="InterPro" id="IPR036661">
    <property type="entry name" value="Luciferase-like_sf"/>
</dbReference>
<dbReference type="Pfam" id="PF00296">
    <property type="entry name" value="Bac_luciferase"/>
    <property type="match status" value="1"/>
</dbReference>
<keyword evidence="2" id="KW-0503">Monooxygenase</keyword>